<comment type="similarity">
    <text evidence="1">Belongs to the SIKE family.</text>
</comment>
<feature type="transmembrane region" description="Helical" evidence="4">
    <location>
        <begin position="12"/>
        <end position="33"/>
    </location>
</feature>
<dbReference type="PANTHER" id="PTHR12186:SF2">
    <property type="entry name" value="FGFR1 ONCOGENE PARTNER 2 HOMOLOG"/>
    <property type="match status" value="1"/>
</dbReference>
<keyword evidence="4" id="KW-1133">Transmembrane helix</keyword>
<gene>
    <name evidence="5" type="ORF">JTE90_006220</name>
</gene>
<protein>
    <recommendedName>
        <fullName evidence="7">FGFR1 oncogene partner 2</fullName>
    </recommendedName>
</protein>
<comment type="caution">
    <text evidence="5">The sequence shown here is derived from an EMBL/GenBank/DDBJ whole genome shotgun (WGS) entry which is preliminary data.</text>
</comment>
<organism evidence="5 6">
    <name type="scientific">Oedothorax gibbosus</name>
    <dbReference type="NCBI Taxonomy" id="931172"/>
    <lineage>
        <taxon>Eukaryota</taxon>
        <taxon>Metazoa</taxon>
        <taxon>Ecdysozoa</taxon>
        <taxon>Arthropoda</taxon>
        <taxon>Chelicerata</taxon>
        <taxon>Arachnida</taxon>
        <taxon>Araneae</taxon>
        <taxon>Araneomorphae</taxon>
        <taxon>Entelegynae</taxon>
        <taxon>Araneoidea</taxon>
        <taxon>Linyphiidae</taxon>
        <taxon>Erigoninae</taxon>
        <taxon>Oedothorax</taxon>
    </lineage>
</organism>
<evidence type="ECO:0000313" key="5">
    <source>
        <dbReference type="EMBL" id="KAG8199976.1"/>
    </source>
</evidence>
<name>A0AAV6VWX0_9ARAC</name>
<evidence type="ECO:0000256" key="3">
    <source>
        <dbReference type="SAM" id="Coils"/>
    </source>
</evidence>
<reference evidence="5 6" key="1">
    <citation type="journal article" date="2022" name="Nat. Ecol. Evol.">
        <title>A masculinizing supergene underlies an exaggerated male reproductive morph in a spider.</title>
        <authorList>
            <person name="Hendrickx F."/>
            <person name="De Corte Z."/>
            <person name="Sonet G."/>
            <person name="Van Belleghem S.M."/>
            <person name="Kostlbacher S."/>
            <person name="Vangestel C."/>
        </authorList>
    </citation>
    <scope>NUCLEOTIDE SEQUENCE [LARGE SCALE GENOMIC DNA]</scope>
    <source>
        <strain evidence="5">W744_W776</strain>
    </source>
</reference>
<evidence type="ECO:0000313" key="6">
    <source>
        <dbReference type="Proteomes" id="UP000827092"/>
    </source>
</evidence>
<sequence length="226" mass="26694">MIQVDCEQYPKVIFLLGHILFLCKMSVTVQQLLNDAKRLVTRLRDHDNSSDVLISQAHNLNNNVETMKQYHEEVEKLNSLAHQRPRSALILNIQQENRHIRELQQENRELKLALEEHQNTLESMMHRYRQQLIRMDRTVKEEKAWVDKDFKPELQKRTDKIAEMAAVVKTAIQIDDEMYMKGQEIVNRLIKENELLRDILELQACRSELAQRSVIEKADEGVQTEL</sequence>
<dbReference type="Proteomes" id="UP000827092">
    <property type="component" value="Unassembled WGS sequence"/>
</dbReference>
<dbReference type="EMBL" id="JAFNEN010000022">
    <property type="protein sequence ID" value="KAG8199976.1"/>
    <property type="molecule type" value="Genomic_DNA"/>
</dbReference>
<evidence type="ECO:0000256" key="2">
    <source>
        <dbReference type="ARBA" id="ARBA00023054"/>
    </source>
</evidence>
<dbReference type="InterPro" id="IPR008555">
    <property type="entry name" value="SIKE"/>
</dbReference>
<evidence type="ECO:0000256" key="1">
    <source>
        <dbReference type="ARBA" id="ARBA00005537"/>
    </source>
</evidence>
<keyword evidence="2 3" id="KW-0175">Coiled coil</keyword>
<feature type="coiled-coil region" evidence="3">
    <location>
        <begin position="57"/>
        <end position="127"/>
    </location>
</feature>
<dbReference type="Pfam" id="PF05769">
    <property type="entry name" value="SIKE"/>
    <property type="match status" value="1"/>
</dbReference>
<dbReference type="PANTHER" id="PTHR12186">
    <property type="entry name" value="SIKE FAMILY MEMBER"/>
    <property type="match status" value="1"/>
</dbReference>
<accession>A0AAV6VWX0</accession>
<keyword evidence="6" id="KW-1185">Reference proteome</keyword>
<evidence type="ECO:0008006" key="7">
    <source>
        <dbReference type="Google" id="ProtNLM"/>
    </source>
</evidence>
<keyword evidence="4" id="KW-0812">Transmembrane</keyword>
<keyword evidence="4" id="KW-0472">Membrane</keyword>
<proteinExistence type="inferred from homology"/>
<dbReference type="AlphaFoldDB" id="A0AAV6VWX0"/>
<evidence type="ECO:0000256" key="4">
    <source>
        <dbReference type="SAM" id="Phobius"/>
    </source>
</evidence>